<name>A0A1W2CKM5_9SPHI</name>
<keyword evidence="2" id="KW-0812">Transmembrane</keyword>
<dbReference type="EMBL" id="FWXT01000002">
    <property type="protein sequence ID" value="SMC85741.1"/>
    <property type="molecule type" value="Genomic_DNA"/>
</dbReference>
<reference evidence="4" key="1">
    <citation type="submission" date="2017-04" db="EMBL/GenBank/DDBJ databases">
        <authorList>
            <person name="Varghese N."/>
            <person name="Submissions S."/>
        </authorList>
    </citation>
    <scope>NUCLEOTIDE SEQUENCE [LARGE SCALE GENOMIC DNA]</scope>
    <source>
        <strain evidence="4">DSM 12126</strain>
    </source>
</reference>
<evidence type="ECO:0000256" key="1">
    <source>
        <dbReference type="SAM" id="MobiDB-lite"/>
    </source>
</evidence>
<dbReference type="Proteomes" id="UP000192756">
    <property type="component" value="Unassembled WGS sequence"/>
</dbReference>
<dbReference type="PANTHER" id="PTHR34219">
    <property type="entry name" value="IRON-REGULATED INNER MEMBRANE PROTEIN-RELATED"/>
    <property type="match status" value="1"/>
</dbReference>
<dbReference type="InterPro" id="IPR005625">
    <property type="entry name" value="PepSY-ass_TM"/>
</dbReference>
<evidence type="ECO:0000313" key="3">
    <source>
        <dbReference type="EMBL" id="SMC85741.1"/>
    </source>
</evidence>
<gene>
    <name evidence="3" type="ORF">SAMN04488524_2947</name>
</gene>
<accession>A0A1W2CKM5</accession>
<evidence type="ECO:0000256" key="2">
    <source>
        <dbReference type="SAM" id="Phobius"/>
    </source>
</evidence>
<keyword evidence="4" id="KW-1185">Reference proteome</keyword>
<proteinExistence type="predicted"/>
<feature type="region of interest" description="Disordered" evidence="1">
    <location>
        <begin position="406"/>
        <end position="435"/>
    </location>
</feature>
<dbReference type="RefSeq" id="WP_084239778.1">
    <property type="nucleotide sequence ID" value="NZ_FWXT01000002.1"/>
</dbReference>
<evidence type="ECO:0000313" key="4">
    <source>
        <dbReference type="Proteomes" id="UP000192756"/>
    </source>
</evidence>
<feature type="transmembrane region" description="Helical" evidence="2">
    <location>
        <begin position="171"/>
        <end position="191"/>
    </location>
</feature>
<keyword evidence="2" id="KW-0472">Membrane</keyword>
<organism evidence="3 4">
    <name type="scientific">Pedobacter africanus</name>
    <dbReference type="NCBI Taxonomy" id="151894"/>
    <lineage>
        <taxon>Bacteria</taxon>
        <taxon>Pseudomonadati</taxon>
        <taxon>Bacteroidota</taxon>
        <taxon>Sphingobacteriia</taxon>
        <taxon>Sphingobacteriales</taxon>
        <taxon>Sphingobacteriaceae</taxon>
        <taxon>Pedobacter</taxon>
    </lineage>
</organism>
<feature type="transmembrane region" description="Helical" evidence="2">
    <location>
        <begin position="379"/>
        <end position="400"/>
    </location>
</feature>
<dbReference type="PANTHER" id="PTHR34219:SF3">
    <property type="entry name" value="BLL7967 PROTEIN"/>
    <property type="match status" value="1"/>
</dbReference>
<feature type="transmembrane region" description="Helical" evidence="2">
    <location>
        <begin position="25"/>
        <end position="50"/>
    </location>
</feature>
<dbReference type="OrthoDB" id="111691at2"/>
<sequence>MVPANKNTPAKKKSKDSLFTRINKWLHLWLGLASGIIVLIVCLTGCIWVFNDEIEGLLEPETKVERQDKPVITPAQLSALVARDYPDKLPAYASYQQGRTVNLNLRDKVEKKEKGERGGGRRGGGVTLKINPYTGEVISKEVLKKGETDFFRFILNGHRFLWMPYEIGRPIVNYGTLVFVVLLITGLIWWYPKKWNKSTRDKSFKIKWGASFKRVNLDLHNVLGFYSLLFLLAIALTGMVYGIKWYSEGLYWVTSGGEKLREFKRMESDSLQLNKHYTPEVAMDLAWNKVIAKHPKSQGFYYNFPDTAKAKAIIAITVYPTAGQFYNSKGYTFDQHTLAELKREDAYAVDYADASAAVKLRKMNYDIHVGSILGFPGKVLAFLASLIGASLPITGFLIWYGRKFKKKKKPAGQDKPLQRAAKKGATAKPEMAESL</sequence>
<dbReference type="STRING" id="151894.SAMN04488524_2947"/>
<protein>
    <submittedName>
        <fullName evidence="3">Uncharacterized iron-regulated membrane protein</fullName>
    </submittedName>
</protein>
<dbReference type="Pfam" id="PF03929">
    <property type="entry name" value="PepSY_TM"/>
    <property type="match status" value="1"/>
</dbReference>
<keyword evidence="2" id="KW-1133">Transmembrane helix</keyword>
<dbReference type="AlphaFoldDB" id="A0A1W2CKM5"/>
<feature type="transmembrane region" description="Helical" evidence="2">
    <location>
        <begin position="223"/>
        <end position="243"/>
    </location>
</feature>